<dbReference type="AlphaFoldDB" id="A0A381PKS2"/>
<keyword evidence="4 5" id="KW-0472">Membrane</keyword>
<feature type="transmembrane region" description="Helical" evidence="5">
    <location>
        <begin position="91"/>
        <end position="111"/>
    </location>
</feature>
<keyword evidence="2 5" id="KW-0812">Transmembrane</keyword>
<evidence type="ECO:0000256" key="5">
    <source>
        <dbReference type="SAM" id="Phobius"/>
    </source>
</evidence>
<comment type="subcellular location">
    <subcellularLocation>
        <location evidence="1">Membrane</location>
        <topology evidence="1">Multi-pass membrane protein</topology>
    </subcellularLocation>
</comment>
<sequence>MVYTRYIQVVGDEFGEEIEEIMERFFAVAGAVAALIGVTVGAFGAHGLRDRLTPADLDIFETGVRYHMYHALGLFAVAWVASRWPSGATTIAGWAFIIGIVVFSGSLYTLVLTGQRWLGAVTPVGGVALIAGWAALGWAVFRG</sequence>
<protein>
    <recommendedName>
        <fullName evidence="7">DUF423 domain-containing protein</fullName>
    </recommendedName>
</protein>
<dbReference type="Pfam" id="PF04241">
    <property type="entry name" value="DUF423"/>
    <property type="match status" value="1"/>
</dbReference>
<organism evidence="6">
    <name type="scientific">marine metagenome</name>
    <dbReference type="NCBI Taxonomy" id="408172"/>
    <lineage>
        <taxon>unclassified sequences</taxon>
        <taxon>metagenomes</taxon>
        <taxon>ecological metagenomes</taxon>
    </lineage>
</organism>
<dbReference type="EMBL" id="UINC01001016">
    <property type="protein sequence ID" value="SUZ67635.1"/>
    <property type="molecule type" value="Genomic_DNA"/>
</dbReference>
<proteinExistence type="predicted"/>
<feature type="transmembrane region" description="Helical" evidence="5">
    <location>
        <begin position="25"/>
        <end position="46"/>
    </location>
</feature>
<evidence type="ECO:0000256" key="4">
    <source>
        <dbReference type="ARBA" id="ARBA00023136"/>
    </source>
</evidence>
<evidence type="ECO:0000313" key="6">
    <source>
        <dbReference type="EMBL" id="SUZ67635.1"/>
    </source>
</evidence>
<feature type="transmembrane region" description="Helical" evidence="5">
    <location>
        <begin position="117"/>
        <end position="141"/>
    </location>
</feature>
<evidence type="ECO:0008006" key="7">
    <source>
        <dbReference type="Google" id="ProtNLM"/>
    </source>
</evidence>
<keyword evidence="3 5" id="KW-1133">Transmembrane helix</keyword>
<accession>A0A381PKS2</accession>
<dbReference type="PANTHER" id="PTHR43461:SF1">
    <property type="entry name" value="TRANSMEMBRANE PROTEIN 256"/>
    <property type="match status" value="1"/>
</dbReference>
<dbReference type="GO" id="GO:0005886">
    <property type="term" value="C:plasma membrane"/>
    <property type="evidence" value="ECO:0007669"/>
    <property type="project" value="TreeGrafter"/>
</dbReference>
<dbReference type="InterPro" id="IPR006696">
    <property type="entry name" value="DUF423"/>
</dbReference>
<evidence type="ECO:0000256" key="2">
    <source>
        <dbReference type="ARBA" id="ARBA00022692"/>
    </source>
</evidence>
<evidence type="ECO:0000256" key="1">
    <source>
        <dbReference type="ARBA" id="ARBA00004141"/>
    </source>
</evidence>
<evidence type="ECO:0000256" key="3">
    <source>
        <dbReference type="ARBA" id="ARBA00022989"/>
    </source>
</evidence>
<gene>
    <name evidence="6" type="ORF">METZ01_LOCUS20489</name>
</gene>
<dbReference type="PANTHER" id="PTHR43461">
    <property type="entry name" value="TRANSMEMBRANE PROTEIN 256"/>
    <property type="match status" value="1"/>
</dbReference>
<name>A0A381PKS2_9ZZZZ</name>
<reference evidence="6" key="1">
    <citation type="submission" date="2018-05" db="EMBL/GenBank/DDBJ databases">
        <authorList>
            <person name="Lanie J.A."/>
            <person name="Ng W.-L."/>
            <person name="Kazmierczak K.M."/>
            <person name="Andrzejewski T.M."/>
            <person name="Davidsen T.M."/>
            <person name="Wayne K.J."/>
            <person name="Tettelin H."/>
            <person name="Glass J.I."/>
            <person name="Rusch D."/>
            <person name="Podicherti R."/>
            <person name="Tsui H.-C.T."/>
            <person name="Winkler M.E."/>
        </authorList>
    </citation>
    <scope>NUCLEOTIDE SEQUENCE</scope>
</reference>